<protein>
    <submittedName>
        <fullName evidence="2">Uncharacterized protein</fullName>
    </submittedName>
</protein>
<dbReference type="EMBL" id="SNRW01008043">
    <property type="protein sequence ID" value="KAA6380208.1"/>
    <property type="molecule type" value="Genomic_DNA"/>
</dbReference>
<name>A0A5J4VCA0_9EUKA</name>
<gene>
    <name evidence="2" type="ORF">EZS28_024265</name>
</gene>
<evidence type="ECO:0000256" key="1">
    <source>
        <dbReference type="SAM" id="Phobius"/>
    </source>
</evidence>
<accession>A0A5J4VCA0</accession>
<dbReference type="AlphaFoldDB" id="A0A5J4VCA0"/>
<comment type="caution">
    <text evidence="2">The sequence shown here is derived from an EMBL/GenBank/DDBJ whole genome shotgun (WGS) entry which is preliminary data.</text>
</comment>
<evidence type="ECO:0000313" key="3">
    <source>
        <dbReference type="Proteomes" id="UP000324800"/>
    </source>
</evidence>
<keyword evidence="1" id="KW-0812">Transmembrane</keyword>
<dbReference type="Proteomes" id="UP000324800">
    <property type="component" value="Unassembled WGS sequence"/>
</dbReference>
<reference evidence="2 3" key="1">
    <citation type="submission" date="2019-03" db="EMBL/GenBank/DDBJ databases">
        <title>Single cell metagenomics reveals metabolic interactions within the superorganism composed of flagellate Streblomastix strix and complex community of Bacteroidetes bacteria on its surface.</title>
        <authorList>
            <person name="Treitli S.C."/>
            <person name="Kolisko M."/>
            <person name="Husnik F."/>
            <person name="Keeling P."/>
            <person name="Hampl V."/>
        </authorList>
    </citation>
    <scope>NUCLEOTIDE SEQUENCE [LARGE SCALE GENOMIC DNA]</scope>
    <source>
        <strain evidence="2">ST1C</strain>
    </source>
</reference>
<sequence length="255" mass="29757">MYGSKSFRKKGYPFTEKIGCPRAHGKNQFIDNIMIQSTNCLIPSNEHLGQNLYQSAETGSQRCKNINRNPGITYPYNGLEYLQNHFIQSVYNLMNKDPNKVSVNDTEFRFIIESTLNDLIWGQQQIGQYLLKNLNRFSDSTSNLLLGIFISMFVCILIISFLIFRPLPDILKHAALKTDWMDHIIKSVPNRIIPKYDINFSQVVVVDVPRIKEAHQEIAKTMSLIVKCIDEQRMQQEIFVYFRGDEEFKEESFKW</sequence>
<evidence type="ECO:0000313" key="2">
    <source>
        <dbReference type="EMBL" id="KAA6380208.1"/>
    </source>
</evidence>
<organism evidence="2 3">
    <name type="scientific">Streblomastix strix</name>
    <dbReference type="NCBI Taxonomy" id="222440"/>
    <lineage>
        <taxon>Eukaryota</taxon>
        <taxon>Metamonada</taxon>
        <taxon>Preaxostyla</taxon>
        <taxon>Oxymonadida</taxon>
        <taxon>Streblomastigidae</taxon>
        <taxon>Streblomastix</taxon>
    </lineage>
</organism>
<keyword evidence="1" id="KW-1133">Transmembrane helix</keyword>
<proteinExistence type="predicted"/>
<feature type="transmembrane region" description="Helical" evidence="1">
    <location>
        <begin position="144"/>
        <end position="164"/>
    </location>
</feature>
<keyword evidence="1" id="KW-0472">Membrane</keyword>